<dbReference type="Proteomes" id="UP001642483">
    <property type="component" value="Unassembled WGS sequence"/>
</dbReference>
<evidence type="ECO:0000313" key="1">
    <source>
        <dbReference type="EMBL" id="CAK8695981.1"/>
    </source>
</evidence>
<gene>
    <name evidence="1" type="ORF">CVLEPA_LOCUS29178</name>
</gene>
<accession>A0ABP0GW81</accession>
<comment type="caution">
    <text evidence="1">The sequence shown here is derived from an EMBL/GenBank/DDBJ whole genome shotgun (WGS) entry which is preliminary data.</text>
</comment>
<organism evidence="1 2">
    <name type="scientific">Clavelina lepadiformis</name>
    <name type="common">Light-bulb sea squirt</name>
    <name type="synonym">Ascidia lepadiformis</name>
    <dbReference type="NCBI Taxonomy" id="159417"/>
    <lineage>
        <taxon>Eukaryota</taxon>
        <taxon>Metazoa</taxon>
        <taxon>Chordata</taxon>
        <taxon>Tunicata</taxon>
        <taxon>Ascidiacea</taxon>
        <taxon>Aplousobranchia</taxon>
        <taxon>Clavelinidae</taxon>
        <taxon>Clavelina</taxon>
    </lineage>
</organism>
<keyword evidence="2" id="KW-1185">Reference proteome</keyword>
<name>A0ABP0GW81_CLALP</name>
<evidence type="ECO:0000313" key="2">
    <source>
        <dbReference type="Proteomes" id="UP001642483"/>
    </source>
</evidence>
<sequence length="102" mass="11796">MQAYDMMTKKRVLFIVILLIGFLSLFYSTTFPACTNINGSTTSPQHVHEERKRMKPVTSYSVQELRRMTIKTACQSTDSVENVFNKSFVNPTNICIQRHINF</sequence>
<proteinExistence type="predicted"/>
<dbReference type="EMBL" id="CAWYQH010000152">
    <property type="protein sequence ID" value="CAK8695981.1"/>
    <property type="molecule type" value="Genomic_DNA"/>
</dbReference>
<protein>
    <submittedName>
        <fullName evidence="1">Uncharacterized protein</fullName>
    </submittedName>
</protein>
<reference evidence="1 2" key="1">
    <citation type="submission" date="2024-02" db="EMBL/GenBank/DDBJ databases">
        <authorList>
            <person name="Daric V."/>
            <person name="Darras S."/>
        </authorList>
    </citation>
    <scope>NUCLEOTIDE SEQUENCE [LARGE SCALE GENOMIC DNA]</scope>
</reference>